<keyword evidence="1 3" id="KW-0808">Transferase</keyword>
<dbReference type="GO" id="GO:0032259">
    <property type="term" value="P:methylation"/>
    <property type="evidence" value="ECO:0007669"/>
    <property type="project" value="UniProtKB-KW"/>
</dbReference>
<dbReference type="EMBL" id="SOQX01000009">
    <property type="protein sequence ID" value="TDX98171.1"/>
    <property type="molecule type" value="Genomic_DNA"/>
</dbReference>
<feature type="binding site" evidence="3 4">
    <location>
        <position position="41"/>
    </location>
    <ligand>
        <name>S-adenosyl-L-methionine</name>
        <dbReference type="ChEBI" id="CHEBI:59789"/>
    </ligand>
</feature>
<dbReference type="PIRSF" id="PIRSF006325">
    <property type="entry name" value="MeTrfase_bac"/>
    <property type="match status" value="1"/>
</dbReference>
<feature type="binding site" evidence="3 4">
    <location>
        <position position="134"/>
    </location>
    <ligand>
        <name>S-adenosyl-L-methionine</name>
        <dbReference type="ChEBI" id="CHEBI:59789"/>
    </ligand>
</feature>
<dbReference type="Pfam" id="PF13649">
    <property type="entry name" value="Methyltransf_25"/>
    <property type="match status" value="1"/>
</dbReference>
<comment type="function">
    <text evidence="3">Catalyzes the conversion of S-adenosyl-L-methionine (SAM) to carboxy-S-adenosyl-L-methionine (Cx-SAM).</text>
</comment>
<evidence type="ECO:0000256" key="3">
    <source>
        <dbReference type="HAMAP-Rule" id="MF_01589"/>
    </source>
</evidence>
<dbReference type="NCBIfam" id="NF011995">
    <property type="entry name" value="PRK15451.1"/>
    <property type="match status" value="1"/>
</dbReference>
<dbReference type="PANTHER" id="PTHR43861">
    <property type="entry name" value="TRANS-ACONITATE 2-METHYLTRANSFERASE-RELATED"/>
    <property type="match status" value="1"/>
</dbReference>
<dbReference type="NCBIfam" id="TIGR00740">
    <property type="entry name" value="carboxy-S-adenosyl-L-methionine synthase CmoA"/>
    <property type="match status" value="1"/>
</dbReference>
<keyword evidence="7" id="KW-1185">Reference proteome</keyword>
<dbReference type="RefSeq" id="WP_134085200.1">
    <property type="nucleotide sequence ID" value="NZ_SOQX01000009.1"/>
</dbReference>
<dbReference type="InterPro" id="IPR029063">
    <property type="entry name" value="SAM-dependent_MTases_sf"/>
</dbReference>
<feature type="domain" description="Methyltransferase" evidence="5">
    <location>
        <begin position="62"/>
        <end position="159"/>
    </location>
</feature>
<name>A0A4R8IPQ3_9GAMM</name>
<comment type="similarity">
    <text evidence="3">Belongs to the class I-like SAM-binding methyltransferase superfamily. Cx-SAM synthase family.</text>
</comment>
<evidence type="ECO:0000313" key="6">
    <source>
        <dbReference type="EMBL" id="TDX98171.1"/>
    </source>
</evidence>
<dbReference type="EC" id="2.1.3.-" evidence="3"/>
<dbReference type="AlphaFoldDB" id="A0A4R8IPQ3"/>
<dbReference type="InterPro" id="IPR041698">
    <property type="entry name" value="Methyltransf_25"/>
</dbReference>
<feature type="binding site" evidence="3 4">
    <location>
        <begin position="91"/>
        <end position="92"/>
    </location>
    <ligand>
        <name>S-adenosyl-L-methionine</name>
        <dbReference type="ChEBI" id="CHEBI:59789"/>
    </ligand>
</feature>
<dbReference type="GO" id="GO:1904047">
    <property type="term" value="F:S-adenosyl-L-methionine binding"/>
    <property type="evidence" value="ECO:0007669"/>
    <property type="project" value="UniProtKB-UniRule"/>
</dbReference>
<comment type="caution">
    <text evidence="6">The sequence shown here is derived from an EMBL/GenBank/DDBJ whole genome shotgun (WGS) entry which is preliminary data.</text>
</comment>
<feature type="binding site" evidence="3 4">
    <location>
        <begin position="66"/>
        <end position="68"/>
    </location>
    <ligand>
        <name>S-adenosyl-L-methionine</name>
        <dbReference type="ChEBI" id="CHEBI:59789"/>
    </ligand>
</feature>
<keyword evidence="6" id="KW-0489">Methyltransferase</keyword>
<dbReference type="GO" id="GO:0008168">
    <property type="term" value="F:methyltransferase activity"/>
    <property type="evidence" value="ECO:0007669"/>
    <property type="project" value="UniProtKB-KW"/>
</dbReference>
<comment type="catalytic activity">
    <reaction evidence="3">
        <text>prephenate + S-adenosyl-L-methionine = carboxy-S-adenosyl-L-methionine + 3-phenylpyruvate + H2O</text>
        <dbReference type="Rhea" id="RHEA:51692"/>
        <dbReference type="ChEBI" id="CHEBI:15377"/>
        <dbReference type="ChEBI" id="CHEBI:18005"/>
        <dbReference type="ChEBI" id="CHEBI:29934"/>
        <dbReference type="ChEBI" id="CHEBI:59789"/>
        <dbReference type="ChEBI" id="CHEBI:134278"/>
    </reaction>
</comment>
<dbReference type="Proteomes" id="UP000294914">
    <property type="component" value="Unassembled WGS sequence"/>
</dbReference>
<evidence type="ECO:0000256" key="4">
    <source>
        <dbReference type="PIRSR" id="PIRSR006325-1"/>
    </source>
</evidence>
<accession>A0A4R8IPQ3</accession>
<reference evidence="6 7" key="1">
    <citation type="submission" date="2019-03" db="EMBL/GenBank/DDBJ databases">
        <title>Genomic Encyclopedia of Type Strains, Phase IV (KMG-IV): sequencing the most valuable type-strain genomes for metagenomic binning, comparative biology and taxonomic classification.</title>
        <authorList>
            <person name="Goeker M."/>
        </authorList>
    </citation>
    <scope>NUCLEOTIDE SEQUENCE [LARGE SCALE GENOMIC DNA]</scope>
    <source>
        <strain evidence="6 7">DSM 16326</strain>
    </source>
</reference>
<dbReference type="GO" id="GO:0016743">
    <property type="term" value="F:carboxyl- or carbamoyltransferase activity"/>
    <property type="evidence" value="ECO:0007669"/>
    <property type="project" value="UniProtKB-UniRule"/>
</dbReference>
<evidence type="ECO:0000259" key="5">
    <source>
        <dbReference type="Pfam" id="PF13649"/>
    </source>
</evidence>
<evidence type="ECO:0000256" key="1">
    <source>
        <dbReference type="ARBA" id="ARBA00022679"/>
    </source>
</evidence>
<feature type="binding site" evidence="3">
    <location>
        <position position="201"/>
    </location>
    <ligand>
        <name>S-adenosyl-L-methionine</name>
        <dbReference type="ChEBI" id="CHEBI:59789"/>
    </ligand>
</feature>
<protein>
    <recommendedName>
        <fullName evidence="3">Carboxy-S-adenosyl-L-methionine synthase</fullName>
        <shortName evidence="3">Cx-SAM synthase</shortName>
        <ecNumber evidence="3">2.1.3.-</ecNumber>
    </recommendedName>
</protein>
<proteinExistence type="inferred from homology"/>
<dbReference type="OrthoDB" id="9779941at2"/>
<dbReference type="HAMAP" id="MF_01589">
    <property type="entry name" value="Cx_SAM_synthase"/>
    <property type="match status" value="1"/>
</dbReference>
<gene>
    <name evidence="3" type="primary">cmoA</name>
    <name evidence="6" type="ORF">EDC23_2655</name>
</gene>
<feature type="binding site" evidence="3 4">
    <location>
        <begin position="119"/>
        <end position="120"/>
    </location>
    <ligand>
        <name>S-adenosyl-L-methionine</name>
        <dbReference type="ChEBI" id="CHEBI:59789"/>
    </ligand>
</feature>
<dbReference type="PANTHER" id="PTHR43861:SF2">
    <property type="entry name" value="CARBOXY-S-ADENOSYL-L-METHIONINE SYNTHASE"/>
    <property type="match status" value="1"/>
</dbReference>
<dbReference type="SUPFAM" id="SSF53335">
    <property type="entry name" value="S-adenosyl-L-methionine-dependent methyltransferases"/>
    <property type="match status" value="1"/>
</dbReference>
<keyword evidence="2 3" id="KW-0949">S-adenosyl-L-methionine</keyword>
<evidence type="ECO:0000313" key="7">
    <source>
        <dbReference type="Proteomes" id="UP000294914"/>
    </source>
</evidence>
<dbReference type="Gene3D" id="3.40.50.150">
    <property type="entry name" value="Vaccinia Virus protein VP39"/>
    <property type="match status" value="1"/>
</dbReference>
<evidence type="ECO:0000256" key="2">
    <source>
        <dbReference type="ARBA" id="ARBA00022691"/>
    </source>
</evidence>
<organism evidence="6 7">
    <name type="scientific">Thiohalophilus thiocyanatoxydans</name>
    <dbReference type="NCBI Taxonomy" id="381308"/>
    <lineage>
        <taxon>Bacteria</taxon>
        <taxon>Pseudomonadati</taxon>
        <taxon>Pseudomonadota</taxon>
        <taxon>Gammaproteobacteria</taxon>
        <taxon>Thiohalomonadales</taxon>
        <taxon>Thiohalophilaceae</taxon>
        <taxon>Thiohalophilus</taxon>
    </lineage>
</organism>
<comment type="subunit">
    <text evidence="3">Homodimer.</text>
</comment>
<dbReference type="InterPro" id="IPR005271">
    <property type="entry name" value="CmoA"/>
</dbReference>
<sequence length="244" mass="27505">MNDKPRDNIYATPQSMIVDFAFDEKVAGVFPDMIRRSVPGYETVITLLGLLAEGYAQPDSRIYDFGSSLGAATLSMRNRVAHDSCRIIAVDNSTAMTERCRQILAQDDSPVEVDVICADIRDIKVERASLVVLNFTLQFIPADERQALLDHIYAGLLPGSALVLSEKLAFEKNSEQQFQTDMHLAFKKANGYSELEISQKRTALEKVLIPDSFETHRKRLQQAGFKDVYQWFQCFNFVSLLAVK</sequence>
<dbReference type="GO" id="GO:0002098">
    <property type="term" value="P:tRNA wobble uridine modification"/>
    <property type="evidence" value="ECO:0007669"/>
    <property type="project" value="InterPro"/>
</dbReference>